<keyword evidence="6" id="KW-1185">Reference proteome</keyword>
<dbReference type="InterPro" id="IPR019786">
    <property type="entry name" value="Zinc_finger_PHD-type_CS"/>
</dbReference>
<dbReference type="CDD" id="cd15556">
    <property type="entry name" value="PHD_MMD1_like"/>
    <property type="match status" value="1"/>
</dbReference>
<evidence type="ECO:0000313" key="6">
    <source>
        <dbReference type="Proteomes" id="UP001314170"/>
    </source>
</evidence>
<dbReference type="Pfam" id="PF00628">
    <property type="entry name" value="PHD"/>
    <property type="match status" value="1"/>
</dbReference>
<comment type="caution">
    <text evidence="5">The sequence shown here is derived from an EMBL/GenBank/DDBJ whole genome shotgun (WGS) entry which is preliminary data.</text>
</comment>
<gene>
    <name evidence="5" type="ORF">DCAF_LOCUS15165</name>
</gene>
<dbReference type="Gene3D" id="3.30.40.10">
    <property type="entry name" value="Zinc/RING finger domain, C3HC4 (zinc finger)"/>
    <property type="match status" value="1"/>
</dbReference>
<dbReference type="EMBL" id="CAWUPB010001159">
    <property type="protein sequence ID" value="CAK7340084.1"/>
    <property type="molecule type" value="Genomic_DNA"/>
</dbReference>
<keyword evidence="1" id="KW-0479">Metal-binding</keyword>
<evidence type="ECO:0000256" key="1">
    <source>
        <dbReference type="ARBA" id="ARBA00022723"/>
    </source>
</evidence>
<dbReference type="InterPro" id="IPR058054">
    <property type="entry name" value="Znf_MS1-like"/>
</dbReference>
<dbReference type="PROSITE" id="PS01359">
    <property type="entry name" value="ZF_PHD_1"/>
    <property type="match status" value="1"/>
</dbReference>
<name>A0AAV1RTQ8_9ROSI</name>
<dbReference type="Proteomes" id="UP001314170">
    <property type="component" value="Unassembled WGS sequence"/>
</dbReference>
<dbReference type="InterPro" id="IPR019787">
    <property type="entry name" value="Znf_PHD-finger"/>
</dbReference>
<dbReference type="InterPro" id="IPR011011">
    <property type="entry name" value="Znf_FYVE_PHD"/>
</dbReference>
<evidence type="ECO:0000313" key="5">
    <source>
        <dbReference type="EMBL" id="CAK7340084.1"/>
    </source>
</evidence>
<organism evidence="5 6">
    <name type="scientific">Dovyalis caffra</name>
    <dbReference type="NCBI Taxonomy" id="77055"/>
    <lineage>
        <taxon>Eukaryota</taxon>
        <taxon>Viridiplantae</taxon>
        <taxon>Streptophyta</taxon>
        <taxon>Embryophyta</taxon>
        <taxon>Tracheophyta</taxon>
        <taxon>Spermatophyta</taxon>
        <taxon>Magnoliopsida</taxon>
        <taxon>eudicotyledons</taxon>
        <taxon>Gunneridae</taxon>
        <taxon>Pentapetalae</taxon>
        <taxon>rosids</taxon>
        <taxon>fabids</taxon>
        <taxon>Malpighiales</taxon>
        <taxon>Salicaceae</taxon>
        <taxon>Flacourtieae</taxon>
        <taxon>Dovyalis</taxon>
    </lineage>
</organism>
<keyword evidence="3" id="KW-0862">Zinc</keyword>
<evidence type="ECO:0000256" key="2">
    <source>
        <dbReference type="ARBA" id="ARBA00022771"/>
    </source>
</evidence>
<dbReference type="AlphaFoldDB" id="A0AAV1RTQ8"/>
<dbReference type="PANTHER" id="PTHR46201:SF6">
    <property type="entry name" value="PHD FINGER PLANT-LIKE PROTEIN"/>
    <property type="match status" value="1"/>
</dbReference>
<dbReference type="InterPro" id="IPR013083">
    <property type="entry name" value="Znf_RING/FYVE/PHD"/>
</dbReference>
<feature type="domain" description="Zinc finger PHD-type" evidence="4">
    <location>
        <begin position="149"/>
        <end position="195"/>
    </location>
</feature>
<dbReference type="PANTHER" id="PTHR46201">
    <property type="entry name" value="PHD FINGER PROTEIN MALE MEIOCYTE DEATH 1-RELATED"/>
    <property type="match status" value="1"/>
</dbReference>
<accession>A0AAV1RTQ8</accession>
<evidence type="ECO:0000259" key="4">
    <source>
        <dbReference type="SMART" id="SM00249"/>
    </source>
</evidence>
<proteinExistence type="predicted"/>
<dbReference type="GO" id="GO:0008270">
    <property type="term" value="F:zinc ion binding"/>
    <property type="evidence" value="ECO:0007669"/>
    <property type="project" value="UniProtKB-KW"/>
</dbReference>
<reference evidence="5 6" key="1">
    <citation type="submission" date="2024-01" db="EMBL/GenBank/DDBJ databases">
        <authorList>
            <person name="Waweru B."/>
        </authorList>
    </citation>
    <scope>NUCLEOTIDE SEQUENCE [LARGE SCALE GENOMIC DNA]</scope>
</reference>
<dbReference type="SUPFAM" id="SSF57903">
    <property type="entry name" value="FYVE/PHD zinc finger"/>
    <property type="match status" value="1"/>
</dbReference>
<protein>
    <recommendedName>
        <fullName evidence="4">Zinc finger PHD-type domain-containing protein</fullName>
    </recommendedName>
</protein>
<dbReference type="SMART" id="SM00249">
    <property type="entry name" value="PHD"/>
    <property type="match status" value="1"/>
</dbReference>
<keyword evidence="2" id="KW-0863">Zinc-finger</keyword>
<evidence type="ECO:0000256" key="3">
    <source>
        <dbReference type="ARBA" id="ARBA00022833"/>
    </source>
</evidence>
<dbReference type="Pfam" id="PF25565">
    <property type="entry name" value="Ubiquitin_At1g33420"/>
    <property type="match status" value="1"/>
</dbReference>
<sequence length="244" mass="27228">MVNYRSLVTRESVIDAATKLLDCKQFMKDYGPDKQMVDNPFAIHLLCHVEFSEQPKTDPAIPPELIVLPSNATVADLKTEATKTFQEVYAMFKRFEAGELLDYGSLEDFITLKFLVGQSGSVRIKGTCPSKHALSHFRMEKGQENWVVDCMCGAMDDDGERMLACDTCGVWQHTRCAGIDNSDEIPEKFVCMRCLNSYRNKSEKSTKFIEKEASKRISLSKTSTCRNGAGTEGVSVVPGLTIDI</sequence>
<dbReference type="InterPro" id="IPR057765">
    <property type="entry name" value="MS1-like_ubiquitin"/>
</dbReference>
<dbReference type="InterPro" id="IPR001965">
    <property type="entry name" value="Znf_PHD"/>
</dbReference>